<gene>
    <name evidence="1" type="ORF">CTRU02_211328</name>
</gene>
<dbReference type="Proteomes" id="UP000805649">
    <property type="component" value="Unassembled WGS sequence"/>
</dbReference>
<evidence type="ECO:0000313" key="1">
    <source>
        <dbReference type="EMBL" id="KAL0934529.1"/>
    </source>
</evidence>
<accession>A0ACC3YRG7</accession>
<comment type="caution">
    <text evidence="1">The sequence shown here is derived from an EMBL/GenBank/DDBJ whole genome shotgun (WGS) entry which is preliminary data.</text>
</comment>
<name>A0ACC3YRG7_COLTU</name>
<keyword evidence="2" id="KW-1185">Reference proteome</keyword>
<proteinExistence type="predicted"/>
<evidence type="ECO:0000313" key="2">
    <source>
        <dbReference type="Proteomes" id="UP000805649"/>
    </source>
</evidence>
<reference evidence="1 2" key="1">
    <citation type="journal article" date="2020" name="Phytopathology">
        <title>Genome Sequence Resources of Colletotrichum truncatum, C. plurivorum, C. musicola, and C. sojae: Four Species Pathogenic to Soybean (Glycine max).</title>
        <authorList>
            <person name="Rogerio F."/>
            <person name="Boufleur T.R."/>
            <person name="Ciampi-Guillardi M."/>
            <person name="Sukno S.A."/>
            <person name="Thon M.R."/>
            <person name="Massola Junior N.S."/>
            <person name="Baroncelli R."/>
        </authorList>
    </citation>
    <scope>NUCLEOTIDE SEQUENCE [LARGE SCALE GENOMIC DNA]</scope>
    <source>
        <strain evidence="1 2">CMES1059</strain>
    </source>
</reference>
<dbReference type="EMBL" id="VUJX02000007">
    <property type="protein sequence ID" value="KAL0934529.1"/>
    <property type="molecule type" value="Genomic_DNA"/>
</dbReference>
<protein>
    <submittedName>
        <fullName evidence="1">Uncharacterized protein</fullName>
    </submittedName>
</protein>
<sequence>MKALTLTPKTRSVAVQDIPTPKPGPREIVVHVRAVALNHVDALYTANPVAVQDYRVVGSDFAGEVVRVGSEITGLDDPRTKIGTQVAGFVQGACSVNDRPGAFAEYIAVDYDLTWNIPASMSFEGAATISLCGLTAAQGVFSRLQLPCPFFETEGLSGLDLAGNQVVNVFVYGATTSLGLYAAQLVRLSQEASGVKFHLIGAASTSKAALLKEEPYSYDILVDYRDPSWPQKVRDASGGKGVQFAIDAFSKSPSVELVESTLAENGKFAVFRSPVLGGFDVSKLKIKPVIGAVWEGLGVEILYQGATIPANSEARKFTTEFYNYLGSGASSGHVKLQPNPIRLMSGGLEKIVPEGFPLLGGSGHVKGQLPVSAEKIVYTLS</sequence>
<organism evidence="1 2">
    <name type="scientific">Colletotrichum truncatum</name>
    <name type="common">Anthracnose fungus</name>
    <name type="synonym">Colletotrichum capsici</name>
    <dbReference type="NCBI Taxonomy" id="5467"/>
    <lineage>
        <taxon>Eukaryota</taxon>
        <taxon>Fungi</taxon>
        <taxon>Dikarya</taxon>
        <taxon>Ascomycota</taxon>
        <taxon>Pezizomycotina</taxon>
        <taxon>Sordariomycetes</taxon>
        <taxon>Hypocreomycetidae</taxon>
        <taxon>Glomerellales</taxon>
        <taxon>Glomerellaceae</taxon>
        <taxon>Colletotrichum</taxon>
        <taxon>Colletotrichum truncatum species complex</taxon>
    </lineage>
</organism>